<organism evidence="11 12">
    <name type="scientific">Bombus vosnesenskii</name>
    <dbReference type="NCBI Taxonomy" id="207650"/>
    <lineage>
        <taxon>Eukaryota</taxon>
        <taxon>Metazoa</taxon>
        <taxon>Ecdysozoa</taxon>
        <taxon>Arthropoda</taxon>
        <taxon>Hexapoda</taxon>
        <taxon>Insecta</taxon>
        <taxon>Pterygota</taxon>
        <taxon>Neoptera</taxon>
        <taxon>Endopterygota</taxon>
        <taxon>Hymenoptera</taxon>
        <taxon>Apocrita</taxon>
        <taxon>Aculeata</taxon>
        <taxon>Apoidea</taxon>
        <taxon>Anthophila</taxon>
        <taxon>Apidae</taxon>
        <taxon>Bombus</taxon>
        <taxon>Pyrobombus</taxon>
    </lineage>
</organism>
<dbReference type="PROSITE" id="PS50082">
    <property type="entry name" value="WD_REPEATS_2"/>
    <property type="match status" value="1"/>
</dbReference>
<dbReference type="SMART" id="SM00320">
    <property type="entry name" value="WD40"/>
    <property type="match status" value="7"/>
</dbReference>
<keyword evidence="3 8" id="KW-0853">WD repeat</keyword>
<keyword evidence="12" id="KW-0282">Flagellum</keyword>
<evidence type="ECO:0000313" key="11">
    <source>
        <dbReference type="Proteomes" id="UP000504631"/>
    </source>
</evidence>
<accession>A0A6J3L7D0</accession>
<keyword evidence="7" id="KW-0966">Cell projection</keyword>
<dbReference type="PANTHER" id="PTHR14885:SF3">
    <property type="entry name" value="CILIA- AND FLAGELLA-ASSOCIATED PROTEIN 44"/>
    <property type="match status" value="1"/>
</dbReference>
<keyword evidence="5 9" id="KW-0175">Coiled coil</keyword>
<dbReference type="InterPro" id="IPR015943">
    <property type="entry name" value="WD40/YVTN_repeat-like_dom_sf"/>
</dbReference>
<feature type="coiled-coil region" evidence="9">
    <location>
        <begin position="1486"/>
        <end position="1513"/>
    </location>
</feature>
<keyword evidence="11" id="KW-1185">Reference proteome</keyword>
<dbReference type="Gene3D" id="2.130.10.10">
    <property type="entry name" value="YVTN repeat-like/Quinoprotein amine dehydrogenase"/>
    <property type="match status" value="2"/>
</dbReference>
<dbReference type="GO" id="GO:0005930">
    <property type="term" value="C:axoneme"/>
    <property type="evidence" value="ECO:0007669"/>
    <property type="project" value="UniProtKB-SubCell"/>
</dbReference>
<dbReference type="Proteomes" id="UP000504631">
    <property type="component" value="Unplaced"/>
</dbReference>
<name>A0A6J3L7D0_9HYME</name>
<proteinExistence type="predicted"/>
<evidence type="ECO:0000313" key="12">
    <source>
        <dbReference type="RefSeq" id="XP_033360456.1"/>
    </source>
</evidence>
<keyword evidence="2" id="KW-0963">Cytoplasm</keyword>
<feature type="repeat" description="WD" evidence="8">
    <location>
        <begin position="503"/>
        <end position="544"/>
    </location>
</feature>
<evidence type="ECO:0000256" key="7">
    <source>
        <dbReference type="ARBA" id="ARBA00023273"/>
    </source>
</evidence>
<protein>
    <submittedName>
        <fullName evidence="12">Cilia- and flagella-associated protein 44 isoform X1</fullName>
    </submittedName>
</protein>
<dbReference type="KEGG" id="bvk:117239174"/>
<keyword evidence="12" id="KW-0969">Cilium</keyword>
<dbReference type="RefSeq" id="XP_033360456.1">
    <property type="nucleotide sequence ID" value="XM_033504565.1"/>
</dbReference>
<keyword evidence="4" id="KW-0677">Repeat</keyword>
<gene>
    <name evidence="12" type="primary">LOC117239174</name>
</gene>
<dbReference type="GO" id="GO:0003341">
    <property type="term" value="P:cilium movement"/>
    <property type="evidence" value="ECO:0007669"/>
    <property type="project" value="UniProtKB-ARBA"/>
</dbReference>
<dbReference type="SUPFAM" id="SSF50978">
    <property type="entry name" value="WD40 repeat-like"/>
    <property type="match status" value="2"/>
</dbReference>
<dbReference type="PANTHER" id="PTHR14885">
    <property type="entry name" value="CILIA- AND FLAGELLA-ASSOCIATED PROTEIN 43-RELATED"/>
    <property type="match status" value="1"/>
</dbReference>
<evidence type="ECO:0000256" key="10">
    <source>
        <dbReference type="SAM" id="MobiDB-lite"/>
    </source>
</evidence>
<evidence type="ECO:0000256" key="5">
    <source>
        <dbReference type="ARBA" id="ARBA00023054"/>
    </source>
</evidence>
<dbReference type="InterPro" id="IPR001680">
    <property type="entry name" value="WD40_rpt"/>
</dbReference>
<feature type="compositionally biased region" description="Acidic residues" evidence="10">
    <location>
        <begin position="1445"/>
        <end position="1455"/>
    </location>
</feature>
<evidence type="ECO:0000256" key="3">
    <source>
        <dbReference type="ARBA" id="ARBA00022574"/>
    </source>
</evidence>
<evidence type="ECO:0000256" key="4">
    <source>
        <dbReference type="ARBA" id="ARBA00022737"/>
    </source>
</evidence>
<evidence type="ECO:0000256" key="6">
    <source>
        <dbReference type="ARBA" id="ARBA00023212"/>
    </source>
</evidence>
<feature type="region of interest" description="Disordered" evidence="10">
    <location>
        <begin position="1436"/>
        <end position="1455"/>
    </location>
</feature>
<dbReference type="GeneID" id="117239174"/>
<reference evidence="12" key="1">
    <citation type="submission" date="2025-08" db="UniProtKB">
        <authorList>
            <consortium name="RefSeq"/>
        </authorList>
    </citation>
    <scope>IDENTIFICATION</scope>
    <source>
        <tissue evidence="12">Muscle</tissue>
    </source>
</reference>
<evidence type="ECO:0000256" key="1">
    <source>
        <dbReference type="ARBA" id="ARBA00004430"/>
    </source>
</evidence>
<feature type="coiled-coil region" evidence="9">
    <location>
        <begin position="1135"/>
        <end position="1169"/>
    </location>
</feature>
<dbReference type="Pfam" id="PF00400">
    <property type="entry name" value="WD40"/>
    <property type="match status" value="1"/>
</dbReference>
<sequence>MADGGKFKSVNGEDLGQNIELNWETKYESVEQKEENFNINQEEEKEEYSLIPRKPDDGTIPENILEFFHSYGYNCRKYFNLCVVDTNTIAFAAGNLIQFFNVKENKMWFKIGSVGTGIGHISKNPIFEHIAVGANGENPLINIFNWPLMKTIIVLKGGTTKRYFHLSYSPDGLLLASQGGEPDYYISLWNWKESNIILQCKSYVQDVYNVTFSKYIPGQLTSSGIGHIKFWKMSKTFTGLKLKGEIGKFGNTEISDIIAIHPMPNETIVSGCEWGNILLWDESLIKLEACRKNKEPAHVGYISQFELLNGEIISVGSDGWIRFWFYETIDHADLSDDEQFLEIQPIYEFQIAEGIENAMLMSIQKQEPDNPEKTMWYAQDGNGGLWLLDLCTSKKEHIQQKLFTCHAGPIVDMDTADWGPFVATLDRNGNLHIYNYIEKKLNLIYKFYDTSSQVVWLPCKIEKTGSTLVCAFENGIIRMITVTIQTTNTGNVKMDNTKLIQVLKPHSMPITVMSLNTSCSLLVTGSDDATIFLFNIHTTNNYPAIAPIGYVKLPSPATCMTWNPQEEATLLIGCLRGDCMEVKLPMIPQSYTTTSYELVKCRPASFKFESVRSAIERQIIKEKYEAEKEERLKERRKEMERLIAENPHIIIDEDTFLTELDEKEMILPEIYIPEIPNKVLIAQYGIDGNIWLFMAGFDAGYVYEYPRPLSVKLKHNKPIRSRIIEHAIDTEMHNFLFQKNKKYLYLGTQYGQLYVVKIKDKDPLDFSDCWILQTHDHYNGHISNILFGYNKEILLTCGQDGNIFSFKINDDTPYEEHEVPMLENSLFIPESVEDIEDADYPNLEEVITKIEQDRIFSVAEKKKKKVLEIIHDLTEEYVKIITRNKHLLHSQRISQFELDPRIVEDLEQQLHTHKTLTERKLQFEVEKRKLELQKLMDHFVTSITYLPFAVHGILDENRAVYSLRELHLDTDSILKCVKLLKEKDEQQKAEMELQLKLDNNLFWEKTTLIMQEQVKEDKQKSEEQEIQYLEGLLAEDFSDLSSGLGLQINRMLLKYKEKEARLIERQKEWQKLHAKKPNLVKSRLEDAVFLEKAKQSIGEYNLKMNVDFSLMKKKETAAIKYKQLIDCRDKLHHLRENFNTKLKTIALKKEKMQKEVTKLTEVLKKIHTEIPLKNIKPLPHPPKLYFDIEFPEHNLELQKYVSMSEKVQQVKRQRQSLIIDQLIDHSDLEHEVLYCDDKAIFHKGQESLYILISASQMKIKDHSSIAGDLIRNLNINDSVQTTWEREMKRSRMWRKIYEQDCVLRYISAKYKQLEKELDELEEYRLDVVYQSTYINLNLLTLYEEFMILRESETMEHALEEKVIDKSNERVTMMLKMQATNINIAAREEEIKKLHIKIKDTATDFTKAIADNKFQNFLQKIFKRKYTALKKQNGSLDSITQSSETSSEETDETVDSEAEYIPFDENICPVGCDTQLYDMAFSMREKRYTYELQIREEQREIELLQKELDTDIKHLRIIESTLKHNEEELQNFVLDKQKKLNEINVTVILKLHQLQHILDSGCTASIQNCIVFNKKELANLYARVGELQDETYNLEQTRKYTKKYNSF</sequence>
<evidence type="ECO:0000256" key="9">
    <source>
        <dbReference type="SAM" id="Coils"/>
    </source>
</evidence>
<evidence type="ECO:0000256" key="2">
    <source>
        <dbReference type="ARBA" id="ARBA00022490"/>
    </source>
</evidence>
<evidence type="ECO:0000256" key="8">
    <source>
        <dbReference type="PROSITE-ProRule" id="PRU00221"/>
    </source>
</evidence>
<comment type="subcellular location">
    <subcellularLocation>
        <location evidence="1">Cytoplasm</location>
        <location evidence="1">Cytoskeleton</location>
        <location evidence="1">Cilium axoneme</location>
    </subcellularLocation>
</comment>
<dbReference type="InterPro" id="IPR036322">
    <property type="entry name" value="WD40_repeat_dom_sf"/>
</dbReference>
<keyword evidence="6" id="KW-0206">Cytoskeleton</keyword>